<accession>A0ACB5SVY2</accession>
<dbReference type="Proteomes" id="UP001165064">
    <property type="component" value="Unassembled WGS sequence"/>
</dbReference>
<comment type="caution">
    <text evidence="1">The sequence shown here is derived from an EMBL/GenBank/DDBJ whole genome shotgun (WGS) entry which is preliminary data.</text>
</comment>
<evidence type="ECO:0000313" key="2">
    <source>
        <dbReference type="Proteomes" id="UP001165064"/>
    </source>
</evidence>
<gene>
    <name evidence="1" type="ORF">Amon02_000183400</name>
</gene>
<protein>
    <submittedName>
        <fullName evidence="1">Unnamed protein product</fullName>
    </submittedName>
</protein>
<organism evidence="1 2">
    <name type="scientific">Ambrosiozyma monospora</name>
    <name type="common">Yeast</name>
    <name type="synonym">Endomycopsis monosporus</name>
    <dbReference type="NCBI Taxonomy" id="43982"/>
    <lineage>
        <taxon>Eukaryota</taxon>
        <taxon>Fungi</taxon>
        <taxon>Dikarya</taxon>
        <taxon>Ascomycota</taxon>
        <taxon>Saccharomycotina</taxon>
        <taxon>Pichiomycetes</taxon>
        <taxon>Pichiales</taxon>
        <taxon>Pichiaceae</taxon>
        <taxon>Ambrosiozyma</taxon>
    </lineage>
</organism>
<reference evidence="1" key="1">
    <citation type="submission" date="2023-04" db="EMBL/GenBank/DDBJ databases">
        <title>Ambrosiozyma monospora NBRC 10751.</title>
        <authorList>
            <person name="Ichikawa N."/>
            <person name="Sato H."/>
            <person name="Tonouchi N."/>
        </authorList>
    </citation>
    <scope>NUCLEOTIDE SEQUENCE</scope>
    <source>
        <strain evidence="1">NBRC 10751</strain>
    </source>
</reference>
<sequence>MIDQATKPMTPALPYPSSTAITLASQLPIEIQCNILKFVLLKFLFFIRDTDGKLDDGGISHDDDIYGLLGSLYGSRNVQTQLASFIGYYDLLDDIICMAIEEAELYLVLLDFDDYPVNAKLIDFLSSRSVPLKSIVLKSANYYQPSWNLLKLIEFQCEKVHLTVTYEGFNSEIKDAVWLKFVNSLLWTDRVQSLKTSGIVDKFNDLIELTVHLYEVGEISLVEDILHGLEQKSHPLKELRIVMYPRARTKEIVSDFRTQLGNLITKNPKVDIQILIISPSFGFEYQWRLSSRLLPIPAFDLIYPLSVEEVDTLETKCRAPGLNHLSFHGLECDECDMIKISNSTIRSIHIDSFSLDHLSIDKPISLRELHVCRCDLNQSLFSNLPESMQEILIADCTYNPTSVLDSGIHLPLQLCSLELHCMPPFLNELKIGNIDQLRHLKKVSITIFATPIVSRADDITLERLRVSNSFALSEVQSFIDQLPNDLESLQIKADGRFRTDPDNCTICLSDAISFEKFTSLKVLKFYWSESTGSFDVSKFPSVDHLECAALEHLNGCFSEGILNLGIDLTSYEETLEHFLNTFVSNMTNLVSLDVITPACNSIDFRKVTFPCGFCSFKLYFPDRRSSLDIDLEEVPPVSIVLDSIPSSLNYFKLDMRHRQPMVLVVDDCKGETIASMKNRLCFHRNTKYDWVQYSHFDETEAYFIDRLYE</sequence>
<dbReference type="EMBL" id="BSXS01000972">
    <property type="protein sequence ID" value="GME74622.1"/>
    <property type="molecule type" value="Genomic_DNA"/>
</dbReference>
<proteinExistence type="predicted"/>
<evidence type="ECO:0000313" key="1">
    <source>
        <dbReference type="EMBL" id="GME74622.1"/>
    </source>
</evidence>
<name>A0ACB5SVY2_AMBMO</name>
<keyword evidence="2" id="KW-1185">Reference proteome</keyword>